<dbReference type="EMBL" id="ADAS02000013">
    <property type="protein sequence ID" value="OAV97457.1"/>
    <property type="molecule type" value="Genomic_DNA"/>
</dbReference>
<comment type="function">
    <text evidence="3">F-actin-capping proteins bind in a Ca(2+)-independent manner to the fast growing ends of actin filaments (barbed end) thereby blocking the exchange of subunits at these ends. Unlike other capping proteins (such as gelsolin and severin), these proteins do not sever actin filaments.</text>
</comment>
<dbReference type="PRINTS" id="PR00191">
    <property type="entry name" value="FACTINCAPA"/>
</dbReference>
<feature type="compositionally biased region" description="Pro residues" evidence="4">
    <location>
        <begin position="193"/>
        <end position="203"/>
    </location>
</feature>
<dbReference type="AlphaFoldDB" id="A0A180GXA7"/>
<accession>A0A180GXA7</accession>
<dbReference type="STRING" id="630390.A0A180GXA7"/>
<evidence type="ECO:0000256" key="2">
    <source>
        <dbReference type="ARBA" id="ARBA00023203"/>
    </source>
</evidence>
<keyword evidence="7" id="KW-1185">Reference proteome</keyword>
<dbReference type="InterPro" id="IPR002189">
    <property type="entry name" value="CapZ_alpha"/>
</dbReference>
<evidence type="ECO:0000256" key="4">
    <source>
        <dbReference type="SAM" id="MobiDB-lite"/>
    </source>
</evidence>
<dbReference type="InterPro" id="IPR042276">
    <property type="entry name" value="CapZ_alpha/beta_2"/>
</dbReference>
<dbReference type="VEuPathDB" id="FungiDB:PTTG_00180"/>
<sequence length="343" mass="38156">MQQEASLQDRLAVASALILQSPPGEVNDVFNDVRPIVGDDSELERGLLPALAQYNTEQLALVELPNSKIPAMICPAARVDEEAAENRYLDPHSQQTFTFDHLRLSASDLQPFVPPDPEMEKTRAELERQAESYLRNHFQNAVWTVFSVPPSSSSSSTQPDDPPASDNSVDPPPPPPEHQEIDEPPSDLDPPTDDQPPQSPPKQPDQSETQSQSTSSNKFKLYIVGNKYNPTNYWTGRWRSIYDIDMGTGKIDGLIQVNVHYYEQGNVQLSTTHTPAIETPPNGGPAEIIKAIQAAESKYQAGLNLAYNELGDNTFKLLRRALPVTKQKVNWNNMKARIVLDDH</sequence>
<evidence type="ECO:0000256" key="1">
    <source>
        <dbReference type="ARBA" id="ARBA00022467"/>
    </source>
</evidence>
<reference evidence="6" key="4">
    <citation type="submission" date="2025-05" db="UniProtKB">
        <authorList>
            <consortium name="EnsemblFungi"/>
        </authorList>
    </citation>
    <scope>IDENTIFICATION</scope>
    <source>
        <strain evidence="6">isolate 1-1 / race 1 (BBBD)</strain>
    </source>
</reference>
<reference evidence="5" key="2">
    <citation type="submission" date="2016-05" db="EMBL/GenBank/DDBJ databases">
        <title>Comparative analysis highlights variable genome content of wheat rusts and divergence of the mating loci.</title>
        <authorList>
            <person name="Cuomo C.A."/>
            <person name="Bakkeren G."/>
            <person name="Szabo L."/>
            <person name="Khalil H."/>
            <person name="Joly D."/>
            <person name="Goldberg J."/>
            <person name="Young S."/>
            <person name="Zeng Q."/>
            <person name="Fellers J."/>
        </authorList>
    </citation>
    <scope>NUCLEOTIDE SEQUENCE [LARGE SCALE GENOMIC DNA]</scope>
    <source>
        <strain evidence="5">1-1 BBBD Race 1</strain>
    </source>
</reference>
<dbReference type="GO" id="GO:0030036">
    <property type="term" value="P:actin cytoskeleton organization"/>
    <property type="evidence" value="ECO:0007669"/>
    <property type="project" value="TreeGrafter"/>
</dbReference>
<feature type="compositionally biased region" description="Acidic residues" evidence="4">
    <location>
        <begin position="180"/>
        <end position="192"/>
    </location>
</feature>
<comment type="similarity">
    <text evidence="3">Belongs to the F-actin-capping protein alpha subunit family.</text>
</comment>
<dbReference type="Pfam" id="PF01267">
    <property type="entry name" value="F-actin_cap_A"/>
    <property type="match status" value="1"/>
</dbReference>
<reference evidence="6 7" key="3">
    <citation type="journal article" date="2017" name="G3 (Bethesda)">
        <title>Comparative analysis highlights variable genome content of wheat rusts and divergence of the mating loci.</title>
        <authorList>
            <person name="Cuomo C.A."/>
            <person name="Bakkeren G."/>
            <person name="Khalil H.B."/>
            <person name="Panwar V."/>
            <person name="Joly D."/>
            <person name="Linning R."/>
            <person name="Sakthikumar S."/>
            <person name="Song X."/>
            <person name="Adiconis X."/>
            <person name="Fan L."/>
            <person name="Goldberg J.M."/>
            <person name="Levin J.Z."/>
            <person name="Young S."/>
            <person name="Zeng Q."/>
            <person name="Anikster Y."/>
            <person name="Bruce M."/>
            <person name="Wang M."/>
            <person name="Yin C."/>
            <person name="McCallum B."/>
            <person name="Szabo L.J."/>
            <person name="Hulbert S."/>
            <person name="Chen X."/>
            <person name="Fellers J.P."/>
        </authorList>
    </citation>
    <scope>NUCLEOTIDE SEQUENCE</scope>
    <source>
        <strain evidence="6">isolate 1-1 / race 1 (BBBD)</strain>
        <strain evidence="7">Isolate 1-1 / race 1 (BBBD)</strain>
    </source>
</reference>
<evidence type="ECO:0000313" key="7">
    <source>
        <dbReference type="Proteomes" id="UP000005240"/>
    </source>
</evidence>
<dbReference type="GO" id="GO:0008290">
    <property type="term" value="C:F-actin capping protein complex"/>
    <property type="evidence" value="ECO:0007669"/>
    <property type="project" value="UniProtKB-UniRule"/>
</dbReference>
<gene>
    <name evidence="5" type="ORF">PTTG_00180</name>
</gene>
<dbReference type="InterPro" id="IPR042489">
    <property type="entry name" value="CapZ_alpha_1"/>
</dbReference>
<keyword evidence="1 3" id="KW-0117">Actin capping</keyword>
<dbReference type="GO" id="GO:0030479">
    <property type="term" value="C:actin cortical patch"/>
    <property type="evidence" value="ECO:0007669"/>
    <property type="project" value="TreeGrafter"/>
</dbReference>
<keyword evidence="2 3" id="KW-0009">Actin-binding</keyword>
<proteinExistence type="inferred from homology"/>
<dbReference type="Gene3D" id="3.90.1150.210">
    <property type="entry name" value="F-actin capping protein, beta subunit"/>
    <property type="match status" value="1"/>
</dbReference>
<dbReference type="InterPro" id="IPR037282">
    <property type="entry name" value="CapZ_alpha/beta"/>
</dbReference>
<dbReference type="Proteomes" id="UP000005240">
    <property type="component" value="Unassembled WGS sequence"/>
</dbReference>
<dbReference type="EnsemblFungi" id="PTTG_00180-t43_1">
    <property type="protein sequence ID" value="PTTG_00180-t43_1-p1"/>
    <property type="gene ID" value="PTTG_00180"/>
</dbReference>
<dbReference type="PANTHER" id="PTHR10653">
    <property type="entry name" value="F-ACTIN-CAPPING PROTEIN SUBUNIT ALPHA"/>
    <property type="match status" value="1"/>
</dbReference>
<reference evidence="5" key="1">
    <citation type="submission" date="2009-11" db="EMBL/GenBank/DDBJ databases">
        <authorList>
            <consortium name="The Broad Institute Genome Sequencing Platform"/>
            <person name="Ward D."/>
            <person name="Feldgarden M."/>
            <person name="Earl A."/>
            <person name="Young S.K."/>
            <person name="Zeng Q."/>
            <person name="Koehrsen M."/>
            <person name="Alvarado L."/>
            <person name="Berlin A."/>
            <person name="Bochicchio J."/>
            <person name="Borenstein D."/>
            <person name="Chapman S.B."/>
            <person name="Chen Z."/>
            <person name="Engels R."/>
            <person name="Freedman E."/>
            <person name="Gellesch M."/>
            <person name="Goldberg J."/>
            <person name="Griggs A."/>
            <person name="Gujja S."/>
            <person name="Heilman E."/>
            <person name="Heiman D."/>
            <person name="Hepburn T."/>
            <person name="Howarth C."/>
            <person name="Jen D."/>
            <person name="Larson L."/>
            <person name="Lewis B."/>
            <person name="Mehta T."/>
            <person name="Park D."/>
            <person name="Pearson M."/>
            <person name="Roberts A."/>
            <person name="Saif S."/>
            <person name="Shea T."/>
            <person name="Shenoy N."/>
            <person name="Sisk P."/>
            <person name="Stolte C."/>
            <person name="Sykes S."/>
            <person name="Thomson T."/>
            <person name="Walk T."/>
            <person name="White J."/>
            <person name="Yandava C."/>
            <person name="Izard J."/>
            <person name="Baranova O.V."/>
            <person name="Blanton J.M."/>
            <person name="Tanner A.C."/>
            <person name="Dewhirst F.E."/>
            <person name="Haas B."/>
            <person name="Nusbaum C."/>
            <person name="Birren B."/>
        </authorList>
    </citation>
    <scope>NUCLEOTIDE SEQUENCE [LARGE SCALE GENOMIC DNA]</scope>
    <source>
        <strain evidence="5">1-1 BBBD Race 1</strain>
    </source>
</reference>
<dbReference type="GO" id="GO:0051016">
    <property type="term" value="P:barbed-end actin filament capping"/>
    <property type="evidence" value="ECO:0007669"/>
    <property type="project" value="UniProtKB-UniRule"/>
</dbReference>
<feature type="compositionally biased region" description="Low complexity" evidence="4">
    <location>
        <begin position="204"/>
        <end position="216"/>
    </location>
</feature>
<name>A0A180GXA7_PUCT1</name>
<feature type="compositionally biased region" description="Low complexity" evidence="4">
    <location>
        <begin position="148"/>
        <end position="169"/>
    </location>
</feature>
<dbReference type="OrthoDB" id="340550at2759"/>
<dbReference type="GO" id="GO:0051015">
    <property type="term" value="F:actin filament binding"/>
    <property type="evidence" value="ECO:0007669"/>
    <property type="project" value="TreeGrafter"/>
</dbReference>
<comment type="subunit">
    <text evidence="3">Heterodimer of an alpha and a beta subunit.</text>
</comment>
<protein>
    <recommendedName>
        <fullName evidence="3">F-actin-capping protein subunit alpha</fullName>
    </recommendedName>
</protein>
<dbReference type="PANTHER" id="PTHR10653:SF0">
    <property type="entry name" value="F-ACTIN-CAPPING PROTEIN SUBUNIT ALPHA"/>
    <property type="match status" value="1"/>
</dbReference>
<evidence type="ECO:0000313" key="6">
    <source>
        <dbReference type="EnsemblFungi" id="PTTG_00180-t43_1-p1"/>
    </source>
</evidence>
<evidence type="ECO:0000313" key="5">
    <source>
        <dbReference type="EMBL" id="OAV97457.1"/>
    </source>
</evidence>
<evidence type="ECO:0000256" key="3">
    <source>
        <dbReference type="RuleBase" id="RU365077"/>
    </source>
</evidence>
<feature type="region of interest" description="Disordered" evidence="4">
    <location>
        <begin position="148"/>
        <end position="218"/>
    </location>
</feature>
<organism evidence="5">
    <name type="scientific">Puccinia triticina (isolate 1-1 / race 1 (BBBD))</name>
    <name type="common">Brown leaf rust fungus</name>
    <dbReference type="NCBI Taxonomy" id="630390"/>
    <lineage>
        <taxon>Eukaryota</taxon>
        <taxon>Fungi</taxon>
        <taxon>Dikarya</taxon>
        <taxon>Basidiomycota</taxon>
        <taxon>Pucciniomycotina</taxon>
        <taxon>Pucciniomycetes</taxon>
        <taxon>Pucciniales</taxon>
        <taxon>Pucciniaceae</taxon>
        <taxon>Puccinia</taxon>
    </lineage>
</organism>
<dbReference type="Gene3D" id="3.30.1140.60">
    <property type="entry name" value="F-actin capping protein, alpha subunit"/>
    <property type="match status" value="1"/>
</dbReference>
<dbReference type="SUPFAM" id="SSF90096">
    <property type="entry name" value="Subunits of heterodimeric actin filament capping protein Capz"/>
    <property type="match status" value="1"/>
</dbReference>